<protein>
    <submittedName>
        <fullName evidence="1">Uncharacterized protein</fullName>
    </submittedName>
</protein>
<comment type="caution">
    <text evidence="1">The sequence shown here is derived from an EMBL/GenBank/DDBJ whole genome shotgun (WGS) entry which is preliminary data.</text>
</comment>
<reference evidence="1 2" key="1">
    <citation type="submission" date="2016-01" db="EMBL/GenBank/DDBJ databases">
        <title>Draft Genome Sequences of Seven Thermophilic Sporeformers Isolated from Foods.</title>
        <authorList>
            <person name="Berendsen E.M."/>
            <person name="Wells-Bennik M.H."/>
            <person name="Krawcyk A.O."/>
            <person name="De Jong A."/>
            <person name="Holsappel S."/>
            <person name="Eijlander R.T."/>
            <person name="Kuipers O.P."/>
        </authorList>
    </citation>
    <scope>NUCLEOTIDE SEQUENCE [LARGE SCALE GENOMIC DNA]</scope>
    <source>
        <strain evidence="1 2">B4135</strain>
    </source>
</reference>
<dbReference type="STRING" id="301148.B4135_2812"/>
<accession>A0A150LQ23</accession>
<proteinExistence type="predicted"/>
<organism evidence="1 2">
    <name type="scientific">Caldibacillus debilis</name>
    <dbReference type="NCBI Taxonomy" id="301148"/>
    <lineage>
        <taxon>Bacteria</taxon>
        <taxon>Bacillati</taxon>
        <taxon>Bacillota</taxon>
        <taxon>Bacilli</taxon>
        <taxon>Bacillales</taxon>
        <taxon>Bacillaceae</taxon>
        <taxon>Caldibacillus</taxon>
    </lineage>
</organism>
<dbReference type="AlphaFoldDB" id="A0A150LQ23"/>
<gene>
    <name evidence="1" type="ORF">B4135_2812</name>
</gene>
<name>A0A150LQ23_9BACI</name>
<sequence length="46" mass="5577">MKIRREKSYNIIKNIINNIGFPSRRIKLLLEPFIFDTGWAKIKDRE</sequence>
<dbReference type="Proteomes" id="UP000075683">
    <property type="component" value="Unassembled WGS sequence"/>
</dbReference>
<evidence type="ECO:0000313" key="1">
    <source>
        <dbReference type="EMBL" id="KYD14385.1"/>
    </source>
</evidence>
<dbReference type="EMBL" id="LQYT01000073">
    <property type="protein sequence ID" value="KYD14385.1"/>
    <property type="molecule type" value="Genomic_DNA"/>
</dbReference>
<evidence type="ECO:0000313" key="2">
    <source>
        <dbReference type="Proteomes" id="UP000075683"/>
    </source>
</evidence>